<comment type="caution">
    <text evidence="2">The sequence shown here is derived from an EMBL/GenBank/DDBJ whole genome shotgun (WGS) entry which is preliminary data.</text>
</comment>
<sequence length="129" mass="14033">MIVLDTNALMMPVECNVRVFEELDRVLSDTPETDRDYVVPEAVREELEKLADGAGAEATAAGVGRDLLERCSVVDTEADYADDAVLELATRPETTHAVTNDKPLKRRLLGASVPVISLRGQNKLGITQP</sequence>
<dbReference type="CDD" id="cd09879">
    <property type="entry name" value="PIN_VapC_AF0591-like"/>
    <property type="match status" value="1"/>
</dbReference>
<accession>A0A830GPL2</accession>
<dbReference type="RefSeq" id="WP_189001541.1">
    <property type="nucleotide sequence ID" value="NZ_BMOU01000007.1"/>
</dbReference>
<gene>
    <name evidence="2" type="ORF">GCM10009030_36770</name>
</gene>
<proteinExistence type="predicted"/>
<reference evidence="2" key="2">
    <citation type="submission" date="2020-09" db="EMBL/GenBank/DDBJ databases">
        <authorList>
            <person name="Sun Q."/>
            <person name="Ohkuma M."/>
        </authorList>
    </citation>
    <scope>NUCLEOTIDE SEQUENCE</scope>
    <source>
        <strain evidence="2">JCM 17820</strain>
    </source>
</reference>
<evidence type="ECO:0000259" key="1">
    <source>
        <dbReference type="Pfam" id="PF18477"/>
    </source>
</evidence>
<keyword evidence="3" id="KW-1185">Reference proteome</keyword>
<dbReference type="Gene3D" id="3.40.50.1010">
    <property type="entry name" value="5'-nuclease"/>
    <property type="match status" value="1"/>
</dbReference>
<dbReference type="Pfam" id="PF18477">
    <property type="entry name" value="PIN_9"/>
    <property type="match status" value="1"/>
</dbReference>
<reference evidence="2" key="1">
    <citation type="journal article" date="2014" name="Int. J. Syst. Evol. Microbiol.">
        <title>Complete genome sequence of Corynebacterium casei LMG S-19264T (=DSM 44701T), isolated from a smear-ripened cheese.</title>
        <authorList>
            <consortium name="US DOE Joint Genome Institute (JGI-PGF)"/>
            <person name="Walter F."/>
            <person name="Albersmeier A."/>
            <person name="Kalinowski J."/>
            <person name="Ruckert C."/>
        </authorList>
    </citation>
    <scope>NUCLEOTIDE SEQUENCE</scope>
    <source>
        <strain evidence="2">JCM 17820</strain>
    </source>
</reference>
<dbReference type="EMBL" id="BMOU01000007">
    <property type="protein sequence ID" value="GGO02335.1"/>
    <property type="molecule type" value="Genomic_DNA"/>
</dbReference>
<feature type="domain" description="VapC9 PIN-like" evidence="1">
    <location>
        <begin position="2"/>
        <end position="120"/>
    </location>
</feature>
<evidence type="ECO:0000313" key="2">
    <source>
        <dbReference type="EMBL" id="GGO02335.1"/>
    </source>
</evidence>
<dbReference type="Proteomes" id="UP000605784">
    <property type="component" value="Unassembled WGS sequence"/>
</dbReference>
<dbReference type="InterPro" id="IPR029060">
    <property type="entry name" value="PIN-like_dom_sf"/>
</dbReference>
<protein>
    <recommendedName>
        <fullName evidence="1">VapC9 PIN-like domain-containing protein</fullName>
    </recommendedName>
</protein>
<evidence type="ECO:0000313" key="3">
    <source>
        <dbReference type="Proteomes" id="UP000605784"/>
    </source>
</evidence>
<dbReference type="SUPFAM" id="SSF88723">
    <property type="entry name" value="PIN domain-like"/>
    <property type="match status" value="1"/>
</dbReference>
<dbReference type="AlphaFoldDB" id="A0A830GPL2"/>
<name>A0A830GPL2_9EURY</name>
<organism evidence="2 3">
    <name type="scientific">Haloarcula pellucida</name>
    <dbReference type="NCBI Taxonomy" id="1427151"/>
    <lineage>
        <taxon>Archaea</taxon>
        <taxon>Methanobacteriati</taxon>
        <taxon>Methanobacteriota</taxon>
        <taxon>Stenosarchaea group</taxon>
        <taxon>Halobacteria</taxon>
        <taxon>Halobacteriales</taxon>
        <taxon>Haloarculaceae</taxon>
        <taxon>Haloarcula</taxon>
    </lineage>
</organism>
<dbReference type="InterPro" id="IPR041120">
    <property type="entry name" value="PIN_9"/>
</dbReference>